<sequence length="276" mass="31640">MPYPLAKLAYGLRCRLHDLATPAERYKLQVAAGNSSICPPAEILQNIDRAYICYKDNAVKVLLMNIGKNSPGYLTWELSLEGLCLQNLSAALFGHFICYNNVEIVNCHLSKSFLKKISLLVFANSIKQISLRRSTNDTYFFKMSDLLTVFPNLNEINVDHVPFNDAWMTEILQYNKHSLTELRLVMTMKQFTDLSKNDLVAFLQAQKKGFHLSLYVLHTGAIVPLLFNLEGFPNYKLTSGIFVNECFFNKHLKQYEYNTRLQVATYDDTSAHAWFL</sequence>
<reference evidence="2" key="2">
    <citation type="submission" date="2020-10" db="UniProtKB">
        <authorList>
            <consortium name="WormBaseParasite"/>
        </authorList>
    </citation>
    <scope>IDENTIFICATION</scope>
</reference>
<dbReference type="Gene3D" id="3.80.10.10">
    <property type="entry name" value="Ribonuclease Inhibitor"/>
    <property type="match status" value="1"/>
</dbReference>
<keyword evidence="1" id="KW-1185">Reference proteome</keyword>
<reference evidence="1" key="1">
    <citation type="journal article" date="2013" name="Genetics">
        <title>The draft genome and transcriptome of Panagrellus redivivus are shaped by the harsh demands of a free-living lifestyle.</title>
        <authorList>
            <person name="Srinivasan J."/>
            <person name="Dillman A.R."/>
            <person name="Macchietto M.G."/>
            <person name="Heikkinen L."/>
            <person name="Lakso M."/>
            <person name="Fracchia K.M."/>
            <person name="Antoshechkin I."/>
            <person name="Mortazavi A."/>
            <person name="Wong G."/>
            <person name="Sternberg P.W."/>
        </authorList>
    </citation>
    <scope>NUCLEOTIDE SEQUENCE [LARGE SCALE GENOMIC DNA]</scope>
    <source>
        <strain evidence="1">MT8872</strain>
    </source>
</reference>
<evidence type="ECO:0000313" key="2">
    <source>
        <dbReference type="WBParaSite" id="Pan_g6838.t1"/>
    </source>
</evidence>
<dbReference type="WBParaSite" id="Pan_g6838.t1">
    <property type="protein sequence ID" value="Pan_g6838.t1"/>
    <property type="gene ID" value="Pan_g6838"/>
</dbReference>
<accession>A0A7E5A094</accession>
<name>A0A7E5A094_PANRE</name>
<dbReference type="InterPro" id="IPR032675">
    <property type="entry name" value="LRR_dom_sf"/>
</dbReference>
<protein>
    <submittedName>
        <fullName evidence="2">F-box/LRR-repeat protein</fullName>
    </submittedName>
</protein>
<evidence type="ECO:0000313" key="1">
    <source>
        <dbReference type="Proteomes" id="UP000492821"/>
    </source>
</evidence>
<dbReference type="AlphaFoldDB" id="A0A7E5A094"/>
<dbReference type="Proteomes" id="UP000492821">
    <property type="component" value="Unassembled WGS sequence"/>
</dbReference>
<proteinExistence type="predicted"/>
<organism evidence="1 2">
    <name type="scientific">Panagrellus redivivus</name>
    <name type="common">Microworm</name>
    <dbReference type="NCBI Taxonomy" id="6233"/>
    <lineage>
        <taxon>Eukaryota</taxon>
        <taxon>Metazoa</taxon>
        <taxon>Ecdysozoa</taxon>
        <taxon>Nematoda</taxon>
        <taxon>Chromadorea</taxon>
        <taxon>Rhabditida</taxon>
        <taxon>Tylenchina</taxon>
        <taxon>Panagrolaimomorpha</taxon>
        <taxon>Panagrolaimoidea</taxon>
        <taxon>Panagrolaimidae</taxon>
        <taxon>Panagrellus</taxon>
    </lineage>
</organism>